<protein>
    <submittedName>
        <fullName evidence="2">Uncharacterized protein</fullName>
    </submittedName>
</protein>
<dbReference type="EMBL" id="JACEEZ010020930">
    <property type="protein sequence ID" value="KAG0713964.1"/>
    <property type="molecule type" value="Genomic_DNA"/>
</dbReference>
<accession>A0A8J4XVN3</accession>
<evidence type="ECO:0000313" key="3">
    <source>
        <dbReference type="Proteomes" id="UP000770661"/>
    </source>
</evidence>
<evidence type="ECO:0000313" key="2">
    <source>
        <dbReference type="EMBL" id="KAG0713964.1"/>
    </source>
</evidence>
<organism evidence="2 3">
    <name type="scientific">Chionoecetes opilio</name>
    <name type="common">Atlantic snow crab</name>
    <name type="synonym">Cancer opilio</name>
    <dbReference type="NCBI Taxonomy" id="41210"/>
    <lineage>
        <taxon>Eukaryota</taxon>
        <taxon>Metazoa</taxon>
        <taxon>Ecdysozoa</taxon>
        <taxon>Arthropoda</taxon>
        <taxon>Crustacea</taxon>
        <taxon>Multicrustacea</taxon>
        <taxon>Malacostraca</taxon>
        <taxon>Eumalacostraca</taxon>
        <taxon>Eucarida</taxon>
        <taxon>Decapoda</taxon>
        <taxon>Pleocyemata</taxon>
        <taxon>Brachyura</taxon>
        <taxon>Eubrachyura</taxon>
        <taxon>Majoidea</taxon>
        <taxon>Majidae</taxon>
        <taxon>Chionoecetes</taxon>
    </lineage>
</organism>
<dbReference type="Proteomes" id="UP000770661">
    <property type="component" value="Unassembled WGS sequence"/>
</dbReference>
<proteinExistence type="predicted"/>
<dbReference type="AlphaFoldDB" id="A0A8J4XVN3"/>
<feature type="compositionally biased region" description="Basic and acidic residues" evidence="1">
    <location>
        <begin position="155"/>
        <end position="164"/>
    </location>
</feature>
<feature type="region of interest" description="Disordered" evidence="1">
    <location>
        <begin position="117"/>
        <end position="164"/>
    </location>
</feature>
<gene>
    <name evidence="2" type="ORF">GWK47_015045</name>
</gene>
<name>A0A8J4XVN3_CHIOP</name>
<sequence length="164" mass="17879">MYKSVLTKAGRSNQEDEEYDPQQHTTNELFPHSGIPSSFLLPPVASVLALPCPAAAYIGPPRGTTEATTLTSFHRHAQANTEPRIVTALLSHRRACPRFNSAGLKQSRDYAPVVPDPITKQVAVRRVREAKTDTAQNSRTQHSGKPCSSGGSSNEYERGRGRSP</sequence>
<keyword evidence="3" id="KW-1185">Reference proteome</keyword>
<reference evidence="2" key="1">
    <citation type="submission" date="2020-07" db="EMBL/GenBank/DDBJ databases">
        <title>The High-quality genome of the commercially important snow crab, Chionoecetes opilio.</title>
        <authorList>
            <person name="Jeong J.-H."/>
            <person name="Ryu S."/>
        </authorList>
    </citation>
    <scope>NUCLEOTIDE SEQUENCE</scope>
    <source>
        <strain evidence="2">MADBK_172401_WGS</strain>
        <tissue evidence="2">Digestive gland</tissue>
    </source>
</reference>
<feature type="compositionally biased region" description="Polar residues" evidence="1">
    <location>
        <begin position="133"/>
        <end position="143"/>
    </location>
</feature>
<feature type="region of interest" description="Disordered" evidence="1">
    <location>
        <begin position="1"/>
        <end position="28"/>
    </location>
</feature>
<comment type="caution">
    <text evidence="2">The sequence shown here is derived from an EMBL/GenBank/DDBJ whole genome shotgun (WGS) entry which is preliminary data.</text>
</comment>
<evidence type="ECO:0000256" key="1">
    <source>
        <dbReference type="SAM" id="MobiDB-lite"/>
    </source>
</evidence>